<sequence>MLFIQSALDKDELAEVSTRLKALPAAAVRRGKPGEPQHNDSKARAVMGWVKSIVTRHPLVQAYAQPARFSTFVLTKHAVGERFGLHPVDPLMKDDNGNPMRTDLAFTLFLTSKVDYDGGALTLEANDGTRDIRLEAGDMVIHKTGQLHQVAPVTRGERLACIGWIQSLTKHEDERDVLFDLQRMLLSATDRDHVLMLRKTIGNLLRMWGEV</sequence>
<dbReference type="Pfam" id="PF13640">
    <property type="entry name" value="2OG-FeII_Oxy_3"/>
    <property type="match status" value="1"/>
</dbReference>
<dbReference type="PANTHER" id="PTHR41536:SF1">
    <property type="entry name" value="PKHD-TYPE HYDROXYLASE YBIX"/>
    <property type="match status" value="1"/>
</dbReference>
<evidence type="ECO:0000256" key="1">
    <source>
        <dbReference type="ARBA" id="ARBA00001961"/>
    </source>
</evidence>
<dbReference type="AlphaFoldDB" id="F4QGS3"/>
<dbReference type="EMBL" id="GL883077">
    <property type="protein sequence ID" value="EGF92525.1"/>
    <property type="molecule type" value="Genomic_DNA"/>
</dbReference>
<dbReference type="InterPro" id="IPR023550">
    <property type="entry name" value="PKHD_hydroxylase"/>
</dbReference>
<dbReference type="STRING" id="715226.ABI_09620"/>
<dbReference type="Gene3D" id="2.60.120.620">
    <property type="entry name" value="q2cbj1_9rhob like domain"/>
    <property type="match status" value="1"/>
</dbReference>
<dbReference type="NCBIfam" id="NF003974">
    <property type="entry name" value="PRK05467.1-3"/>
    <property type="match status" value="1"/>
</dbReference>
<evidence type="ECO:0000256" key="3">
    <source>
        <dbReference type="ARBA" id="ARBA00022896"/>
    </source>
</evidence>
<evidence type="ECO:0000313" key="9">
    <source>
        <dbReference type="Proteomes" id="UP000006512"/>
    </source>
</evidence>
<evidence type="ECO:0000259" key="7">
    <source>
        <dbReference type="PROSITE" id="PS51471"/>
    </source>
</evidence>
<dbReference type="GO" id="GO:0031418">
    <property type="term" value="F:L-ascorbic acid binding"/>
    <property type="evidence" value="ECO:0007669"/>
    <property type="project" value="UniProtKB-KW"/>
</dbReference>
<dbReference type="eggNOG" id="COG3128">
    <property type="taxonomic scope" value="Bacteria"/>
</dbReference>
<evidence type="ECO:0000256" key="6">
    <source>
        <dbReference type="ARBA" id="ARBA00023004"/>
    </source>
</evidence>
<keyword evidence="3" id="KW-0847">Vitamin C</keyword>
<evidence type="ECO:0000313" key="8">
    <source>
        <dbReference type="EMBL" id="EGF92525.1"/>
    </source>
</evidence>
<protein>
    <submittedName>
        <fullName evidence="8">PKHD-type hydroxylase</fullName>
    </submittedName>
</protein>
<keyword evidence="4" id="KW-0223">Dioxygenase</keyword>
<proteinExistence type="predicted"/>
<dbReference type="SMART" id="SM00702">
    <property type="entry name" value="P4Hc"/>
    <property type="match status" value="1"/>
</dbReference>
<keyword evidence="2" id="KW-0479">Metal-binding</keyword>
<organism evidence="8 9">
    <name type="scientific">Asticcacaulis biprosthecium C19</name>
    <dbReference type="NCBI Taxonomy" id="715226"/>
    <lineage>
        <taxon>Bacteria</taxon>
        <taxon>Pseudomonadati</taxon>
        <taxon>Pseudomonadota</taxon>
        <taxon>Alphaproteobacteria</taxon>
        <taxon>Caulobacterales</taxon>
        <taxon>Caulobacteraceae</taxon>
        <taxon>Asticcacaulis</taxon>
    </lineage>
</organism>
<dbReference type="InterPro" id="IPR005123">
    <property type="entry name" value="Oxoglu/Fe-dep_dioxygenase_dom"/>
</dbReference>
<dbReference type="HOGENOM" id="CLU_106663_0_0_5"/>
<evidence type="ECO:0000256" key="2">
    <source>
        <dbReference type="ARBA" id="ARBA00022723"/>
    </source>
</evidence>
<dbReference type="PANTHER" id="PTHR41536">
    <property type="entry name" value="PKHD-TYPE HYDROXYLASE YBIX"/>
    <property type="match status" value="1"/>
</dbReference>
<feature type="domain" description="Fe2OG dioxygenase" evidence="7">
    <location>
        <begin position="54"/>
        <end position="167"/>
    </location>
</feature>
<evidence type="ECO:0000256" key="5">
    <source>
        <dbReference type="ARBA" id="ARBA00023002"/>
    </source>
</evidence>
<dbReference type="GO" id="GO:0016706">
    <property type="term" value="F:2-oxoglutarate-dependent dioxygenase activity"/>
    <property type="evidence" value="ECO:0007669"/>
    <property type="project" value="InterPro"/>
</dbReference>
<keyword evidence="9" id="KW-1185">Reference proteome</keyword>
<dbReference type="GO" id="GO:0006879">
    <property type="term" value="P:intracellular iron ion homeostasis"/>
    <property type="evidence" value="ECO:0007669"/>
    <property type="project" value="TreeGrafter"/>
</dbReference>
<dbReference type="InterPro" id="IPR044862">
    <property type="entry name" value="Pro_4_hyd_alph_FE2OG_OXY"/>
</dbReference>
<evidence type="ECO:0000256" key="4">
    <source>
        <dbReference type="ARBA" id="ARBA00022964"/>
    </source>
</evidence>
<dbReference type="InterPro" id="IPR006620">
    <property type="entry name" value="Pro_4_hyd_alph"/>
</dbReference>
<comment type="cofactor">
    <cofactor evidence="1">
        <name>L-ascorbate</name>
        <dbReference type="ChEBI" id="CHEBI:38290"/>
    </cofactor>
</comment>
<dbReference type="GO" id="GO:0006974">
    <property type="term" value="P:DNA damage response"/>
    <property type="evidence" value="ECO:0007669"/>
    <property type="project" value="TreeGrafter"/>
</dbReference>
<keyword evidence="6" id="KW-0408">Iron</keyword>
<reference evidence="9" key="1">
    <citation type="submission" date="2011-03" db="EMBL/GenBank/DDBJ databases">
        <title>Draft genome sequence of Brevundimonas diminuta.</title>
        <authorList>
            <person name="Brown P.J.B."/>
            <person name="Buechlein A."/>
            <person name="Hemmerich C."/>
            <person name="Brun Y.V."/>
        </authorList>
    </citation>
    <scope>NUCLEOTIDE SEQUENCE [LARGE SCALE GENOMIC DNA]</scope>
    <source>
        <strain evidence="9">C19</strain>
    </source>
</reference>
<dbReference type="PROSITE" id="PS51471">
    <property type="entry name" value="FE2OG_OXY"/>
    <property type="match status" value="1"/>
</dbReference>
<gene>
    <name evidence="8" type="ORF">ABI_09620</name>
</gene>
<keyword evidence="5" id="KW-0560">Oxidoreductase</keyword>
<dbReference type="GO" id="GO:0005506">
    <property type="term" value="F:iron ion binding"/>
    <property type="evidence" value="ECO:0007669"/>
    <property type="project" value="InterPro"/>
</dbReference>
<accession>F4QGS3</accession>
<dbReference type="Proteomes" id="UP000006512">
    <property type="component" value="Unassembled WGS sequence"/>
</dbReference>
<dbReference type="RefSeq" id="WP_006271703.1">
    <property type="nucleotide sequence ID" value="NZ_GL883077.1"/>
</dbReference>
<dbReference type="OrthoDB" id="9812472at2"/>
<name>F4QGS3_9CAUL</name>